<proteinExistence type="predicted"/>
<keyword evidence="3" id="KW-1185">Reference proteome</keyword>
<dbReference type="PANTHER" id="PTHR12296">
    <property type="entry name" value="DENN DOMAIN-CONTAINING PROTEIN 4"/>
    <property type="match status" value="1"/>
</dbReference>
<sequence length="132" mass="14566">MTFNEAVAMTPTKPDDEEEEQDGSGLVHHSLMFAPKTILLVSRMNNFEALKNCLGIIYTVFIENLQYSLETIIGNILGCVHVPPSGGPQVRFSIGGGDRQALQPPLSNTIPVTNSSVALLFSQFGKLYHYYY</sequence>
<dbReference type="Pfam" id="PF02141">
    <property type="entry name" value="DENN"/>
    <property type="match status" value="1"/>
</dbReference>
<feature type="domain" description="cDENN" evidence="2">
    <location>
        <begin position="34"/>
        <end position="125"/>
    </location>
</feature>
<organism evidence="3 4">
    <name type="scientific">Octopus sinensis</name>
    <name type="common">East Asian common octopus</name>
    <dbReference type="NCBI Taxonomy" id="2607531"/>
    <lineage>
        <taxon>Eukaryota</taxon>
        <taxon>Metazoa</taxon>
        <taxon>Spiralia</taxon>
        <taxon>Lophotrochozoa</taxon>
        <taxon>Mollusca</taxon>
        <taxon>Cephalopoda</taxon>
        <taxon>Coleoidea</taxon>
        <taxon>Octopodiformes</taxon>
        <taxon>Octopoda</taxon>
        <taxon>Incirrata</taxon>
        <taxon>Octopodidae</taxon>
        <taxon>Octopus</taxon>
    </lineage>
</organism>
<reference evidence="4" key="1">
    <citation type="submission" date="2025-08" db="UniProtKB">
        <authorList>
            <consortium name="RefSeq"/>
        </authorList>
    </citation>
    <scope>IDENTIFICATION</scope>
</reference>
<evidence type="ECO:0000259" key="2">
    <source>
        <dbReference type="Pfam" id="PF02141"/>
    </source>
</evidence>
<dbReference type="GO" id="GO:0005085">
    <property type="term" value="F:guanyl-nucleotide exchange factor activity"/>
    <property type="evidence" value="ECO:0007669"/>
    <property type="project" value="UniProtKB-ARBA"/>
</dbReference>
<dbReference type="PANTHER" id="PTHR12296:SF16">
    <property type="entry name" value="C-MYC PROMOTER-BINDING PROTEIN"/>
    <property type="match status" value="1"/>
</dbReference>
<dbReference type="InterPro" id="IPR001194">
    <property type="entry name" value="cDENN_dom"/>
</dbReference>
<protein>
    <submittedName>
        <fullName evidence="4">Myotubularin-related protein 13-like</fullName>
    </submittedName>
</protein>
<name>A0A6P7U4K9_9MOLL</name>
<dbReference type="RefSeq" id="XP_029655851.2">
    <property type="nucleotide sequence ID" value="XM_029799991.2"/>
</dbReference>
<dbReference type="GO" id="GO:0032483">
    <property type="term" value="P:regulation of Rab protein signal transduction"/>
    <property type="evidence" value="ECO:0007669"/>
    <property type="project" value="TreeGrafter"/>
</dbReference>
<dbReference type="KEGG" id="osn:115229670"/>
<gene>
    <name evidence="4" type="primary">LOC115229670</name>
</gene>
<dbReference type="GO" id="GO:0031410">
    <property type="term" value="C:cytoplasmic vesicle"/>
    <property type="evidence" value="ECO:0007669"/>
    <property type="project" value="TreeGrafter"/>
</dbReference>
<dbReference type="InterPro" id="IPR051696">
    <property type="entry name" value="DENN_Domain_GEFs"/>
</dbReference>
<dbReference type="AlphaFoldDB" id="A0A6P7U4K9"/>
<accession>A0A6P7U4K9</accession>
<dbReference type="Proteomes" id="UP000515154">
    <property type="component" value="Unplaced"/>
</dbReference>
<feature type="region of interest" description="Disordered" evidence="1">
    <location>
        <begin position="1"/>
        <end position="23"/>
    </location>
</feature>
<evidence type="ECO:0000313" key="4">
    <source>
        <dbReference type="RefSeq" id="XP_029655851.2"/>
    </source>
</evidence>
<evidence type="ECO:0000313" key="3">
    <source>
        <dbReference type="Proteomes" id="UP000515154"/>
    </source>
</evidence>
<evidence type="ECO:0000256" key="1">
    <source>
        <dbReference type="SAM" id="MobiDB-lite"/>
    </source>
</evidence>